<keyword evidence="3" id="KW-0238">DNA-binding</keyword>
<keyword evidence="2" id="KW-0805">Transcription regulation</keyword>
<keyword evidence="9" id="KW-1185">Reference proteome</keyword>
<dbReference type="FunFam" id="4.10.280.10:FF:000090">
    <property type="entry name" value="Salivary gland-expressed bHLH"/>
    <property type="match status" value="1"/>
</dbReference>
<evidence type="ECO:0000256" key="4">
    <source>
        <dbReference type="ARBA" id="ARBA00023163"/>
    </source>
</evidence>
<dbReference type="KEGG" id="vde:111246414"/>
<evidence type="ECO:0000256" key="1">
    <source>
        <dbReference type="ARBA" id="ARBA00022473"/>
    </source>
</evidence>
<dbReference type="GO" id="GO:0000978">
    <property type="term" value="F:RNA polymerase II cis-regulatory region sequence-specific DNA binding"/>
    <property type="evidence" value="ECO:0007669"/>
    <property type="project" value="TreeGrafter"/>
</dbReference>
<dbReference type="CDD" id="cd11390">
    <property type="entry name" value="bHLH_TS"/>
    <property type="match status" value="1"/>
</dbReference>
<organism evidence="8 9">
    <name type="scientific">Varroa destructor</name>
    <name type="common">Honeybee mite</name>
    <dbReference type="NCBI Taxonomy" id="109461"/>
    <lineage>
        <taxon>Eukaryota</taxon>
        <taxon>Metazoa</taxon>
        <taxon>Ecdysozoa</taxon>
        <taxon>Arthropoda</taxon>
        <taxon>Chelicerata</taxon>
        <taxon>Arachnida</taxon>
        <taxon>Acari</taxon>
        <taxon>Parasitiformes</taxon>
        <taxon>Mesostigmata</taxon>
        <taxon>Gamasina</taxon>
        <taxon>Dermanyssoidea</taxon>
        <taxon>Varroidae</taxon>
        <taxon>Varroa</taxon>
    </lineage>
</organism>
<dbReference type="Proteomes" id="UP000594260">
    <property type="component" value="Unplaced"/>
</dbReference>
<feature type="region of interest" description="Disordered" evidence="6">
    <location>
        <begin position="446"/>
        <end position="492"/>
    </location>
</feature>
<dbReference type="PANTHER" id="PTHR20937">
    <property type="entry name" value="IP14615P"/>
    <property type="match status" value="1"/>
</dbReference>
<dbReference type="InterPro" id="IPR011598">
    <property type="entry name" value="bHLH_dom"/>
</dbReference>
<dbReference type="GO" id="GO:0005634">
    <property type="term" value="C:nucleus"/>
    <property type="evidence" value="ECO:0007669"/>
    <property type="project" value="TreeGrafter"/>
</dbReference>
<evidence type="ECO:0000259" key="7">
    <source>
        <dbReference type="PROSITE" id="PS50888"/>
    </source>
</evidence>
<dbReference type="Gene3D" id="4.10.280.10">
    <property type="entry name" value="Helix-loop-helix DNA-binding domain"/>
    <property type="match status" value="1"/>
</dbReference>
<dbReference type="GeneID" id="111246414"/>
<dbReference type="Pfam" id="PF00010">
    <property type="entry name" value="HLH"/>
    <property type="match status" value="1"/>
</dbReference>
<dbReference type="SUPFAM" id="SSF47459">
    <property type="entry name" value="HLH, helix-loop-helix DNA-binding domain"/>
    <property type="match status" value="1"/>
</dbReference>
<dbReference type="RefSeq" id="XP_022651702.1">
    <property type="nucleotide sequence ID" value="XM_022795967.1"/>
</dbReference>
<sequence length="492" mass="53276">MEKDIKIDADEKYGPLNPTPAVTANVETPGYEVFYGEIARERVSEVTTNGASNCLGASDVDGNLAPPSRNTGTHELVELKAARLWPPAMGDIDTHVVPGYHRDAAVGNGAGLNNSTTYNRCDYPSARRVTEPSTHKTYAILSASEPFQAQTGPDECSHFVNLASAGSIPAGRDQYRLQESKTLSESRRGEALRDERLVYLNGHSAILLQSQAALKDSNGHLQHQQHTSSSGGLSDHGTPVVIVDQSSQSSAYSSDYEQQVKRRRFRVRKYNGLSREEQKRNACDRERSRMKDMNKAFDLLREKLPCCKPPGKKFSKIESLRMAIKYINQLEALLDEAPSAVAGHSRADSISLSQAMGTIGASLGGVSMGVGASVGGPIGMGVSGHYYGINGMSPVVEWSSQQHHLSESPNSCATTSTSTAPSPVTTFIAMNVPVVISQSSYNDNNATLSSNHSSQSHQYVDNASNNGTSSHTEAKNRLQKTSYWTRQKENPV</sequence>
<keyword evidence="5" id="KW-0539">Nucleus</keyword>
<feature type="region of interest" description="Disordered" evidence="6">
    <location>
        <begin position="217"/>
        <end position="239"/>
    </location>
</feature>
<dbReference type="GO" id="GO:0046983">
    <property type="term" value="F:protein dimerization activity"/>
    <property type="evidence" value="ECO:0007669"/>
    <property type="project" value="InterPro"/>
</dbReference>
<evidence type="ECO:0000313" key="8">
    <source>
        <dbReference type="EnsemblMetazoa" id="XP_022651702"/>
    </source>
</evidence>
<dbReference type="InterPro" id="IPR040259">
    <property type="entry name" value="Mesogenin/MesP"/>
</dbReference>
<feature type="compositionally biased region" description="Polar residues" evidence="6">
    <location>
        <begin position="446"/>
        <end position="471"/>
    </location>
</feature>
<evidence type="ECO:0000256" key="5">
    <source>
        <dbReference type="ARBA" id="ARBA00023242"/>
    </source>
</evidence>
<feature type="domain" description="BHLH" evidence="7">
    <location>
        <begin position="277"/>
        <end position="330"/>
    </location>
</feature>
<name>A0A7M7JH76_VARDE</name>
<accession>A0A7M7JH76</accession>
<evidence type="ECO:0000256" key="3">
    <source>
        <dbReference type="ARBA" id="ARBA00023125"/>
    </source>
</evidence>
<protein>
    <recommendedName>
        <fullName evidence="7">BHLH domain-containing protein</fullName>
    </recommendedName>
</protein>
<proteinExistence type="predicted"/>
<dbReference type="SMART" id="SM00353">
    <property type="entry name" value="HLH"/>
    <property type="match status" value="1"/>
</dbReference>
<dbReference type="AlphaFoldDB" id="A0A7M7JH76"/>
<keyword evidence="1" id="KW-0217">Developmental protein</keyword>
<dbReference type="PANTHER" id="PTHR20937:SF3">
    <property type="entry name" value="IP14615P"/>
    <property type="match status" value="1"/>
</dbReference>
<dbReference type="InParanoid" id="A0A7M7JH76"/>
<dbReference type="EnsemblMetazoa" id="XM_022795967">
    <property type="protein sequence ID" value="XP_022651702"/>
    <property type="gene ID" value="LOC111246414"/>
</dbReference>
<keyword evidence="4" id="KW-0804">Transcription</keyword>
<dbReference type="InterPro" id="IPR036638">
    <property type="entry name" value="HLH_DNA-bd_sf"/>
</dbReference>
<dbReference type="GO" id="GO:0001707">
    <property type="term" value="P:mesoderm formation"/>
    <property type="evidence" value="ECO:0007669"/>
    <property type="project" value="TreeGrafter"/>
</dbReference>
<dbReference type="PROSITE" id="PS50888">
    <property type="entry name" value="BHLH"/>
    <property type="match status" value="1"/>
</dbReference>
<feature type="compositionally biased region" description="Polar residues" evidence="6">
    <location>
        <begin position="219"/>
        <end position="232"/>
    </location>
</feature>
<feature type="compositionally biased region" description="Low complexity" evidence="6">
    <location>
        <begin position="408"/>
        <end position="420"/>
    </location>
</feature>
<evidence type="ECO:0000256" key="6">
    <source>
        <dbReference type="SAM" id="MobiDB-lite"/>
    </source>
</evidence>
<feature type="region of interest" description="Disordered" evidence="6">
    <location>
        <begin position="400"/>
        <end position="420"/>
    </location>
</feature>
<reference evidence="8" key="1">
    <citation type="submission" date="2021-01" db="UniProtKB">
        <authorList>
            <consortium name="EnsemblMetazoa"/>
        </authorList>
    </citation>
    <scope>IDENTIFICATION</scope>
</reference>
<evidence type="ECO:0000313" key="9">
    <source>
        <dbReference type="Proteomes" id="UP000594260"/>
    </source>
</evidence>
<dbReference type="GO" id="GO:0000981">
    <property type="term" value="F:DNA-binding transcription factor activity, RNA polymerase II-specific"/>
    <property type="evidence" value="ECO:0007669"/>
    <property type="project" value="TreeGrafter"/>
</dbReference>
<evidence type="ECO:0000256" key="2">
    <source>
        <dbReference type="ARBA" id="ARBA00023015"/>
    </source>
</evidence>